<comment type="caution">
    <text evidence="3">The sequence shown here is derived from an EMBL/GenBank/DDBJ whole genome shotgun (WGS) entry which is preliminary data.</text>
</comment>
<feature type="domain" description="3-hydroxyacyl-CoA dehydrogenase NAD binding" evidence="2">
    <location>
        <begin position="67"/>
        <end position="208"/>
    </location>
</feature>
<dbReference type="GO" id="GO:0006631">
    <property type="term" value="P:fatty acid metabolic process"/>
    <property type="evidence" value="ECO:0007669"/>
    <property type="project" value="InterPro"/>
</dbReference>
<evidence type="ECO:0000259" key="2">
    <source>
        <dbReference type="Pfam" id="PF02737"/>
    </source>
</evidence>
<keyword evidence="4" id="KW-1185">Reference proteome</keyword>
<dbReference type="GO" id="GO:0050104">
    <property type="term" value="F:L-gulonate 3-dehydrogenase activity"/>
    <property type="evidence" value="ECO:0007669"/>
    <property type="project" value="TreeGrafter"/>
</dbReference>
<evidence type="ECO:0000313" key="3">
    <source>
        <dbReference type="EMBL" id="CAB9505240.1"/>
    </source>
</evidence>
<evidence type="ECO:0000313" key="4">
    <source>
        <dbReference type="Proteomes" id="UP001153069"/>
    </source>
</evidence>
<keyword evidence="1" id="KW-0472">Membrane</keyword>
<evidence type="ECO:0000256" key="1">
    <source>
        <dbReference type="SAM" id="Phobius"/>
    </source>
</evidence>
<reference evidence="3" key="1">
    <citation type="submission" date="2020-06" db="EMBL/GenBank/DDBJ databases">
        <authorList>
            <consortium name="Plant Systems Biology data submission"/>
        </authorList>
    </citation>
    <scope>NUCLEOTIDE SEQUENCE</scope>
    <source>
        <strain evidence="3">D6</strain>
    </source>
</reference>
<gene>
    <name evidence="3" type="ORF">SEMRO_224_G091610.1</name>
</gene>
<dbReference type="Pfam" id="PF02737">
    <property type="entry name" value="3HCDH_N"/>
    <property type="match status" value="1"/>
</dbReference>
<dbReference type="OrthoDB" id="2021159at2759"/>
<dbReference type="PANTHER" id="PTHR48075">
    <property type="entry name" value="3-HYDROXYACYL-COA DEHYDROGENASE FAMILY PROTEIN"/>
    <property type="match status" value="1"/>
</dbReference>
<sequence length="210" mass="22558">MASSTTTSNLDLSSVNSLQAGVAVSLLAVGGGIIYSWLLRKGHDDLSTSNAPPVPTTNSNDSKERVVLVLGGGTIGSSFAAVFLSRGLKVHVMDPFATKETVQDRIKMVWPTILARGITKLQEAPIDTALSQSDSLTAAVDAIQKQGQTIDFVQECTWEDVDNKQKILQELDHLVDPSVIIASSTSFIPWTLLVTQCTHKHRILIGHPGK</sequence>
<protein>
    <submittedName>
        <fullName evidence="3">Lambda-crystallin homolog</fullName>
    </submittedName>
</protein>
<dbReference type="InterPro" id="IPR006176">
    <property type="entry name" value="3-OHacyl-CoA_DH_NAD-bd"/>
</dbReference>
<dbReference type="EMBL" id="CAICTM010000223">
    <property type="protein sequence ID" value="CAB9505240.1"/>
    <property type="molecule type" value="Genomic_DNA"/>
</dbReference>
<organism evidence="3 4">
    <name type="scientific">Seminavis robusta</name>
    <dbReference type="NCBI Taxonomy" id="568900"/>
    <lineage>
        <taxon>Eukaryota</taxon>
        <taxon>Sar</taxon>
        <taxon>Stramenopiles</taxon>
        <taxon>Ochrophyta</taxon>
        <taxon>Bacillariophyta</taxon>
        <taxon>Bacillariophyceae</taxon>
        <taxon>Bacillariophycidae</taxon>
        <taxon>Naviculales</taxon>
        <taxon>Naviculaceae</taxon>
        <taxon>Seminavis</taxon>
    </lineage>
</organism>
<dbReference type="SUPFAM" id="SSF51735">
    <property type="entry name" value="NAD(P)-binding Rossmann-fold domains"/>
    <property type="match status" value="1"/>
</dbReference>
<name>A0A9N8HAG8_9STRA</name>
<dbReference type="PANTHER" id="PTHR48075:SF1">
    <property type="entry name" value="LAMBDA-CRYSTALLIN HOMOLOG"/>
    <property type="match status" value="1"/>
</dbReference>
<keyword evidence="1" id="KW-0812">Transmembrane</keyword>
<feature type="transmembrane region" description="Helical" evidence="1">
    <location>
        <begin position="20"/>
        <end position="39"/>
    </location>
</feature>
<keyword evidence="1" id="KW-1133">Transmembrane helix</keyword>
<proteinExistence type="predicted"/>
<dbReference type="AlphaFoldDB" id="A0A9N8HAG8"/>
<dbReference type="Proteomes" id="UP001153069">
    <property type="component" value="Unassembled WGS sequence"/>
</dbReference>
<dbReference type="InterPro" id="IPR036291">
    <property type="entry name" value="NAD(P)-bd_dom_sf"/>
</dbReference>
<dbReference type="Gene3D" id="3.40.50.720">
    <property type="entry name" value="NAD(P)-binding Rossmann-like Domain"/>
    <property type="match status" value="1"/>
</dbReference>
<accession>A0A9N8HAG8</accession>
<dbReference type="GO" id="GO:0070403">
    <property type="term" value="F:NAD+ binding"/>
    <property type="evidence" value="ECO:0007669"/>
    <property type="project" value="InterPro"/>
</dbReference>